<accession>A0A6S7GKV6</accession>
<evidence type="ECO:0000313" key="2">
    <source>
        <dbReference type="Proteomes" id="UP001152795"/>
    </source>
</evidence>
<dbReference type="Proteomes" id="UP001152795">
    <property type="component" value="Unassembled WGS sequence"/>
</dbReference>
<dbReference type="OrthoDB" id="5987717at2759"/>
<gene>
    <name evidence="1" type="ORF">PACLA_8A064736</name>
</gene>
<reference evidence="1" key="1">
    <citation type="submission" date="2020-04" db="EMBL/GenBank/DDBJ databases">
        <authorList>
            <person name="Alioto T."/>
            <person name="Alioto T."/>
            <person name="Gomez Garrido J."/>
        </authorList>
    </citation>
    <scope>NUCLEOTIDE SEQUENCE</scope>
    <source>
        <strain evidence="1">A484AB</strain>
    </source>
</reference>
<feature type="non-terminal residue" evidence="1">
    <location>
        <position position="505"/>
    </location>
</feature>
<dbReference type="AlphaFoldDB" id="A0A6S7GKV6"/>
<organism evidence="1 2">
    <name type="scientific">Paramuricea clavata</name>
    <name type="common">Red gorgonian</name>
    <name type="synonym">Violescent sea-whip</name>
    <dbReference type="NCBI Taxonomy" id="317549"/>
    <lineage>
        <taxon>Eukaryota</taxon>
        <taxon>Metazoa</taxon>
        <taxon>Cnidaria</taxon>
        <taxon>Anthozoa</taxon>
        <taxon>Octocorallia</taxon>
        <taxon>Malacalcyonacea</taxon>
        <taxon>Plexauridae</taxon>
        <taxon>Paramuricea</taxon>
    </lineage>
</organism>
<comment type="caution">
    <text evidence="1">The sequence shown here is derived from an EMBL/GenBank/DDBJ whole genome shotgun (WGS) entry which is preliminary data.</text>
</comment>
<protein>
    <submittedName>
        <fullName evidence="1">Uncharacterized protein</fullName>
    </submittedName>
</protein>
<sequence length="505" mass="57778">MFVSKRNLTSKLKNWWFPTPPPSPNSTAKPYPEAYFRRRLFLWMPMRMWDIVLQCPTCNIPARTLQSKGIYTRVRLVLEIKDYYYLAAEYHFCKGCNSTFIAWDKRILDLLPDGVRNKFPVVLTYMYACDVSVISFLRSRTLGNSPSALQNNICELHSEEWMRKCVSYLSACKQHRAAAHTFGQSPVEYQKEQQLKNPPSARWFLARYVRNVYNRLDYLRAVTTSMYGRVLKIDSTKKITKKLQGAKGGNASRVTNVGNEKGEELNSIVTTSESMGSLQVMADWLINRFSRAGVTPPVLLYTDRECCSTQEGVSKLQLLFPAWENLLVRLDIFHFMRRLAVGVTSESHPLYSVFMASLSRCIFEWDQQDLESLYAAKKSELVGNGVKNPSSEAVRSAVGKKELAQHCRRRTRGVETTDSLLDSLFTTMATATDVLGVPLFREEMVTEIWPEQRRHILCIQDPPGIQLYTEVGQIKKGGKSLPVYRCARGTTSLESFHLHLARFIP</sequence>
<evidence type="ECO:0000313" key="1">
    <source>
        <dbReference type="EMBL" id="CAB3985481.1"/>
    </source>
</evidence>
<proteinExistence type="predicted"/>
<dbReference type="PANTHER" id="PTHR24401:SF29">
    <property type="entry name" value="SI:CH211-243P7.3-RELATED"/>
    <property type="match status" value="1"/>
</dbReference>
<keyword evidence="2" id="KW-1185">Reference proteome</keyword>
<name>A0A6S7GKV6_PARCT</name>
<dbReference type="PANTHER" id="PTHR24401">
    <property type="entry name" value="SI:CH211-243P7.3-RELATED"/>
    <property type="match status" value="1"/>
</dbReference>
<dbReference type="Pfam" id="PF20499">
    <property type="entry name" value="DUF6729"/>
    <property type="match status" value="1"/>
</dbReference>
<dbReference type="InterPro" id="IPR046616">
    <property type="entry name" value="DUF6729"/>
</dbReference>
<dbReference type="EMBL" id="CACRXK020000877">
    <property type="protein sequence ID" value="CAB3985481.1"/>
    <property type="molecule type" value="Genomic_DNA"/>
</dbReference>